<dbReference type="InterPro" id="IPR006204">
    <property type="entry name" value="GHMP_kinase_N_dom"/>
</dbReference>
<keyword evidence="6" id="KW-0067">ATP-binding</keyword>
<dbReference type="HAMAP" id="MF_00384">
    <property type="entry name" value="Homoser_kinase"/>
    <property type="match status" value="1"/>
</dbReference>
<keyword evidence="3" id="KW-0791">Threonine biosynthesis</keyword>
<dbReference type="EMBL" id="CAFBRX010000022">
    <property type="protein sequence ID" value="CAB5114455.1"/>
    <property type="molecule type" value="Genomic_DNA"/>
</dbReference>
<feature type="domain" description="GHMP kinase C-terminal" evidence="8">
    <location>
        <begin position="198"/>
        <end position="265"/>
    </location>
</feature>
<dbReference type="PANTHER" id="PTHR20861:SF1">
    <property type="entry name" value="HOMOSERINE KINASE"/>
    <property type="match status" value="1"/>
</dbReference>
<dbReference type="SUPFAM" id="SSF55060">
    <property type="entry name" value="GHMP Kinase, C-terminal domain"/>
    <property type="match status" value="1"/>
</dbReference>
<evidence type="ECO:0000313" key="11">
    <source>
        <dbReference type="EMBL" id="CAB4628648.1"/>
    </source>
</evidence>
<gene>
    <name evidence="9" type="ORF">UFOPK1421_01244</name>
    <name evidence="10" type="ORF">UFOPK1820_00314</name>
    <name evidence="11" type="ORF">UFOPK1960_00535</name>
    <name evidence="12" type="ORF">UFOPK2921_00771</name>
    <name evidence="13" type="ORF">UFOPK4422_00362</name>
</gene>
<dbReference type="PANTHER" id="PTHR20861">
    <property type="entry name" value="HOMOSERINE/4-DIPHOSPHOCYTIDYL-2-C-METHYL-D-ERYTHRITOL KINASE"/>
    <property type="match status" value="1"/>
</dbReference>
<dbReference type="AlphaFoldDB" id="A0A6J6CGP7"/>
<evidence type="ECO:0000313" key="13">
    <source>
        <dbReference type="EMBL" id="CAB5114455.1"/>
    </source>
</evidence>
<dbReference type="InterPro" id="IPR000870">
    <property type="entry name" value="Homoserine_kinase"/>
</dbReference>
<evidence type="ECO:0000259" key="7">
    <source>
        <dbReference type="Pfam" id="PF00288"/>
    </source>
</evidence>
<dbReference type="GO" id="GO:0004413">
    <property type="term" value="F:homoserine kinase activity"/>
    <property type="evidence" value="ECO:0007669"/>
    <property type="project" value="InterPro"/>
</dbReference>
<accession>A0A6J6CGP7</accession>
<evidence type="ECO:0000256" key="1">
    <source>
        <dbReference type="ARBA" id="ARBA00022605"/>
    </source>
</evidence>
<dbReference type="EMBL" id="CAEZUK010000032">
    <property type="protein sequence ID" value="CAB4594154.1"/>
    <property type="molecule type" value="Genomic_DNA"/>
</dbReference>
<dbReference type="EMBL" id="CAEZVL010000060">
    <property type="protein sequence ID" value="CAB4628648.1"/>
    <property type="molecule type" value="Genomic_DNA"/>
</dbReference>
<dbReference type="InterPro" id="IPR020568">
    <property type="entry name" value="Ribosomal_Su5_D2-typ_SF"/>
</dbReference>
<dbReference type="Pfam" id="PF08544">
    <property type="entry name" value="GHMP_kinases_C"/>
    <property type="match status" value="1"/>
</dbReference>
<dbReference type="SUPFAM" id="SSF54211">
    <property type="entry name" value="Ribosomal protein S5 domain 2-like"/>
    <property type="match status" value="1"/>
</dbReference>
<dbReference type="GO" id="GO:0009088">
    <property type="term" value="P:threonine biosynthetic process"/>
    <property type="evidence" value="ECO:0007669"/>
    <property type="project" value="UniProtKB-KW"/>
</dbReference>
<evidence type="ECO:0000313" key="9">
    <source>
        <dbReference type="EMBL" id="CAB4550426.1"/>
    </source>
</evidence>
<dbReference type="Gene3D" id="3.30.230.10">
    <property type="match status" value="1"/>
</dbReference>
<dbReference type="InterPro" id="IPR036554">
    <property type="entry name" value="GHMP_kinase_C_sf"/>
</dbReference>
<keyword evidence="2" id="KW-0808">Transferase</keyword>
<dbReference type="Gene3D" id="3.30.70.890">
    <property type="entry name" value="GHMP kinase, C-terminal domain"/>
    <property type="match status" value="1"/>
</dbReference>
<name>A0A6J6CGP7_9ZZZZ</name>
<dbReference type="Pfam" id="PF00288">
    <property type="entry name" value="GHMP_kinases_N"/>
    <property type="match status" value="1"/>
</dbReference>
<evidence type="ECO:0000256" key="3">
    <source>
        <dbReference type="ARBA" id="ARBA00022697"/>
    </source>
</evidence>
<keyword evidence="4" id="KW-0547">Nucleotide-binding</keyword>
<reference evidence="9" key="1">
    <citation type="submission" date="2020-05" db="EMBL/GenBank/DDBJ databases">
        <authorList>
            <person name="Chiriac C."/>
            <person name="Salcher M."/>
            <person name="Ghai R."/>
            <person name="Kavagutti S V."/>
        </authorList>
    </citation>
    <scope>NUCLEOTIDE SEQUENCE</scope>
</reference>
<keyword evidence="5" id="KW-0418">Kinase</keyword>
<evidence type="ECO:0000313" key="10">
    <source>
        <dbReference type="EMBL" id="CAB4594154.1"/>
    </source>
</evidence>
<evidence type="ECO:0000313" key="12">
    <source>
        <dbReference type="EMBL" id="CAB4779463.1"/>
    </source>
</evidence>
<dbReference type="GO" id="GO:0005524">
    <property type="term" value="F:ATP binding"/>
    <property type="evidence" value="ECO:0007669"/>
    <property type="project" value="UniProtKB-KW"/>
</dbReference>
<dbReference type="EMBL" id="CAEZSL010000155">
    <property type="protein sequence ID" value="CAB4550426.1"/>
    <property type="molecule type" value="Genomic_DNA"/>
</dbReference>
<dbReference type="PRINTS" id="PR00958">
    <property type="entry name" value="HOMSERKINASE"/>
</dbReference>
<evidence type="ECO:0000256" key="2">
    <source>
        <dbReference type="ARBA" id="ARBA00022679"/>
    </source>
</evidence>
<feature type="domain" description="GHMP kinase N-terminal" evidence="7">
    <location>
        <begin position="63"/>
        <end position="134"/>
    </location>
</feature>
<evidence type="ECO:0000256" key="5">
    <source>
        <dbReference type="ARBA" id="ARBA00022777"/>
    </source>
</evidence>
<dbReference type="EMBL" id="CAEZZV010000085">
    <property type="protein sequence ID" value="CAB4779463.1"/>
    <property type="molecule type" value="Genomic_DNA"/>
</dbReference>
<sequence>MTLAVRVPGSSANMGPGFDVLAMAVSIYGELGIVDPSAQSHGQIATTNHPANVAFVRAGGIGEVWVDSAIPSGRGLGFSAAMRVGGVALGLAQRQGIAKTEFAQFIDASRGELVELAAELEGHYDNAAASVWGGVVSASPERVALIPLAASMRSDVSVLVWIPQFQTATSKSRRNLPDAVSRAEAIFNIARATQLVIALSTGDFDLLPSTASDQLHQEVRLSDTPMCADVMSALVNAGALSSWLSGSGPTVAAFVRRTDAAEVARLIGRDFPLGRTQILDIDVRGIHSI</sequence>
<evidence type="ECO:0000259" key="8">
    <source>
        <dbReference type="Pfam" id="PF08544"/>
    </source>
</evidence>
<evidence type="ECO:0000256" key="6">
    <source>
        <dbReference type="ARBA" id="ARBA00022840"/>
    </source>
</evidence>
<evidence type="ECO:0000256" key="4">
    <source>
        <dbReference type="ARBA" id="ARBA00022741"/>
    </source>
</evidence>
<proteinExistence type="inferred from homology"/>
<organism evidence="9">
    <name type="scientific">freshwater metagenome</name>
    <dbReference type="NCBI Taxonomy" id="449393"/>
    <lineage>
        <taxon>unclassified sequences</taxon>
        <taxon>metagenomes</taxon>
        <taxon>ecological metagenomes</taxon>
    </lineage>
</organism>
<dbReference type="InterPro" id="IPR013750">
    <property type="entry name" value="GHMP_kinase_C_dom"/>
</dbReference>
<dbReference type="InterPro" id="IPR014721">
    <property type="entry name" value="Ribsml_uS5_D2-typ_fold_subgr"/>
</dbReference>
<keyword evidence="1" id="KW-0028">Amino-acid biosynthesis</keyword>
<protein>
    <submittedName>
        <fullName evidence="9">Unannotated protein</fullName>
    </submittedName>
</protein>